<evidence type="ECO:0000256" key="1">
    <source>
        <dbReference type="SAM" id="Phobius"/>
    </source>
</evidence>
<name>A0A3D8J4T2_9HELI</name>
<protein>
    <submittedName>
        <fullName evidence="2">Uncharacterized protein</fullName>
    </submittedName>
</protein>
<sequence>MKKNYWPLGIFVFLGVMVCMIIASVVIAIKHPTKEDDTYFSSKREVDSNINQIIKDQNRFSKEYQLYLGINKFPQVNGYAKLFPPYLAKAKFQTQQSLYLDAQKDNHLYVKALCKQPQNLSIFLYMEKINSKQEKVEIGKMHYENGYFASNAFSNLQKGRYKAIFEVSYQEDGKDKKIFFEREVFAI</sequence>
<dbReference type="RefSeq" id="WP_115568991.1">
    <property type="nucleotide sequence ID" value="NZ_NXLV01000002.1"/>
</dbReference>
<dbReference type="EMBL" id="NXLV01000002">
    <property type="protein sequence ID" value="RDU71781.1"/>
    <property type="molecule type" value="Genomic_DNA"/>
</dbReference>
<gene>
    <name evidence="2" type="ORF">CQA58_01700</name>
</gene>
<feature type="transmembrane region" description="Helical" evidence="1">
    <location>
        <begin position="6"/>
        <end position="29"/>
    </location>
</feature>
<comment type="caution">
    <text evidence="2">The sequence shown here is derived from an EMBL/GenBank/DDBJ whole genome shotgun (WGS) entry which is preliminary data.</text>
</comment>
<organism evidence="2 3">
    <name type="scientific">Helicobacter brantae</name>
    <dbReference type="NCBI Taxonomy" id="375927"/>
    <lineage>
        <taxon>Bacteria</taxon>
        <taxon>Pseudomonadati</taxon>
        <taxon>Campylobacterota</taxon>
        <taxon>Epsilonproteobacteria</taxon>
        <taxon>Campylobacterales</taxon>
        <taxon>Helicobacteraceae</taxon>
        <taxon>Helicobacter</taxon>
    </lineage>
</organism>
<dbReference type="Proteomes" id="UP000257045">
    <property type="component" value="Unassembled WGS sequence"/>
</dbReference>
<evidence type="ECO:0000313" key="2">
    <source>
        <dbReference type="EMBL" id="RDU71781.1"/>
    </source>
</evidence>
<proteinExistence type="predicted"/>
<reference evidence="2 3" key="1">
    <citation type="submission" date="2018-04" db="EMBL/GenBank/DDBJ databases">
        <title>Novel Campyloabacter and Helicobacter Species and Strains.</title>
        <authorList>
            <person name="Mannion A.J."/>
            <person name="Shen Z."/>
            <person name="Fox J.G."/>
        </authorList>
    </citation>
    <scope>NUCLEOTIDE SEQUENCE [LARGE SCALE GENOMIC DNA]</scope>
    <source>
        <strain evidence="2 3">MIT 04-9366</strain>
    </source>
</reference>
<accession>A0A3D8J4T2</accession>
<keyword evidence="1" id="KW-0812">Transmembrane</keyword>
<dbReference type="OrthoDB" id="5324824at2"/>
<keyword evidence="1" id="KW-0472">Membrane</keyword>
<dbReference type="AlphaFoldDB" id="A0A3D8J4T2"/>
<keyword evidence="3" id="KW-1185">Reference proteome</keyword>
<keyword evidence="1" id="KW-1133">Transmembrane helix</keyword>
<evidence type="ECO:0000313" key="3">
    <source>
        <dbReference type="Proteomes" id="UP000257045"/>
    </source>
</evidence>